<accession>A0A226HSN7</accession>
<gene>
    <name evidence="1" type="ORF">B0A75_17695</name>
</gene>
<dbReference type="AlphaFoldDB" id="A0A226HSN7"/>
<dbReference type="Proteomes" id="UP000198336">
    <property type="component" value="Unassembled WGS sequence"/>
</dbReference>
<evidence type="ECO:0000313" key="1">
    <source>
        <dbReference type="EMBL" id="OXA97245.1"/>
    </source>
</evidence>
<dbReference type="InterPro" id="IPR034660">
    <property type="entry name" value="DinB/YfiT-like"/>
</dbReference>
<dbReference type="Pfam" id="PF07606">
    <property type="entry name" value="DUF1569"/>
    <property type="match status" value="1"/>
</dbReference>
<keyword evidence="2" id="KW-1185">Reference proteome</keyword>
<dbReference type="EMBL" id="MUHA01000027">
    <property type="protein sequence ID" value="OXA97245.1"/>
    <property type="molecule type" value="Genomic_DNA"/>
</dbReference>
<name>A0A226HSN7_9FLAO</name>
<proteinExistence type="predicted"/>
<evidence type="ECO:0008006" key="3">
    <source>
        <dbReference type="Google" id="ProtNLM"/>
    </source>
</evidence>
<dbReference type="InterPro" id="IPR011463">
    <property type="entry name" value="DUF1569"/>
</dbReference>
<comment type="caution">
    <text evidence="1">The sequence shown here is derived from an EMBL/GenBank/DDBJ whole genome shotgun (WGS) entry which is preliminary data.</text>
</comment>
<sequence length="150" mass="17567">MQNIFLKEDCDHFINRINYLKPDSQGLWGKMSVDQMLAHCNVSYEMVYEDVHPKPNGFMKFILKLLVKSKVVDDKPYPKNNQTAPQFIIKGNRDFETEKKRLVSYLIRTQTLGANEFEGKESHSFGKLTSKEWNNMFAKHLEHHLSQFGV</sequence>
<organism evidence="1 2">
    <name type="scientific">Flavobacterium oncorhynchi</name>
    <dbReference type="NCBI Taxonomy" id="728056"/>
    <lineage>
        <taxon>Bacteria</taxon>
        <taxon>Pseudomonadati</taxon>
        <taxon>Bacteroidota</taxon>
        <taxon>Flavobacteriia</taxon>
        <taxon>Flavobacteriales</taxon>
        <taxon>Flavobacteriaceae</taxon>
        <taxon>Flavobacterium</taxon>
    </lineage>
</organism>
<protein>
    <recommendedName>
        <fullName evidence="3">DUF1569 domain-containing protein</fullName>
    </recommendedName>
</protein>
<reference evidence="1 2" key="1">
    <citation type="submission" date="2016-11" db="EMBL/GenBank/DDBJ databases">
        <title>Whole genomes of Flavobacteriaceae.</title>
        <authorList>
            <person name="Stine C."/>
            <person name="Li C."/>
            <person name="Tadesse D."/>
        </authorList>
    </citation>
    <scope>NUCLEOTIDE SEQUENCE [LARGE SCALE GENOMIC DNA]</scope>
    <source>
        <strain evidence="1 2">CCUG 59446</strain>
    </source>
</reference>
<dbReference type="Gene3D" id="1.20.120.450">
    <property type="entry name" value="dinb family like domain"/>
    <property type="match status" value="1"/>
</dbReference>
<evidence type="ECO:0000313" key="2">
    <source>
        <dbReference type="Proteomes" id="UP000198336"/>
    </source>
</evidence>
<dbReference type="RefSeq" id="WP_089055596.1">
    <property type="nucleotide sequence ID" value="NZ_MUHA01000027.1"/>
</dbReference>